<dbReference type="OrthoDB" id="257806at2759"/>
<name>A0A0N1I201_LEPSE</name>
<dbReference type="Pfam" id="PF04749">
    <property type="entry name" value="PLAC8"/>
    <property type="match status" value="1"/>
</dbReference>
<comment type="caution">
    <text evidence="2">The sequence shown here is derived from an EMBL/GenBank/DDBJ whole genome shotgun (WGS) entry which is preliminary data.</text>
</comment>
<feature type="region of interest" description="Disordered" evidence="1">
    <location>
        <begin position="1"/>
        <end position="48"/>
    </location>
</feature>
<dbReference type="VEuPathDB" id="TriTrypDB:Lsey_0256_0080"/>
<dbReference type="InterPro" id="IPR006461">
    <property type="entry name" value="PLAC_motif_containing"/>
</dbReference>
<sequence>MGRNGEDSTGEGLKGAEEADSVRVPPPHLSRPPLESDKDAQWSKSPARVRDARLQGDADGAVAVMAVATATAAPRRGGSPHFSSGLLECHTNIGVCLEACCCAYCMAGAHHIFFKNGKVNVSCAMCLCLLCVDVASRFFTRWVCSLCVPCALCLHTCRMRRALRQRYHLEGRELTCVASDFFSVCCCLPCALAQHQREIMYRGEQCGGVLRTYSVLNAPATVEAR</sequence>
<accession>A0A0N1I201</accession>
<evidence type="ECO:0000256" key="1">
    <source>
        <dbReference type="SAM" id="MobiDB-lite"/>
    </source>
</evidence>
<keyword evidence="3" id="KW-1185">Reference proteome</keyword>
<evidence type="ECO:0008006" key="4">
    <source>
        <dbReference type="Google" id="ProtNLM"/>
    </source>
</evidence>
<dbReference type="PANTHER" id="PTHR15907">
    <property type="entry name" value="DUF614 FAMILY PROTEIN-RELATED"/>
    <property type="match status" value="1"/>
</dbReference>
<reference evidence="2 3" key="1">
    <citation type="journal article" date="2015" name="PLoS Pathog.">
        <title>Leptomonas seymouri: Adaptations to the Dixenous Life Cycle Analyzed by Genome Sequencing, Transcriptome Profiling and Co-infection with Leishmania donovani.</title>
        <authorList>
            <person name="Kraeva N."/>
            <person name="Butenko A."/>
            <person name="Hlavacova J."/>
            <person name="Kostygov A."/>
            <person name="Myskova J."/>
            <person name="Grybchuk D."/>
            <person name="Lestinova T."/>
            <person name="Votypka J."/>
            <person name="Volf P."/>
            <person name="Opperdoes F."/>
            <person name="Flegontov P."/>
            <person name="Lukes J."/>
            <person name="Yurchenko V."/>
        </authorList>
    </citation>
    <scope>NUCLEOTIDE SEQUENCE [LARGE SCALE GENOMIC DNA]</scope>
    <source>
        <strain evidence="2 3">ATCC 30220</strain>
    </source>
</reference>
<gene>
    <name evidence="2" type="ORF">ABL78_6479</name>
</gene>
<evidence type="ECO:0000313" key="3">
    <source>
        <dbReference type="Proteomes" id="UP000038009"/>
    </source>
</evidence>
<dbReference type="NCBIfam" id="TIGR01571">
    <property type="entry name" value="A_thal_Cys_rich"/>
    <property type="match status" value="1"/>
</dbReference>
<dbReference type="Proteomes" id="UP000038009">
    <property type="component" value="Unassembled WGS sequence"/>
</dbReference>
<proteinExistence type="predicted"/>
<dbReference type="AlphaFoldDB" id="A0A0N1I201"/>
<dbReference type="EMBL" id="LJSK01000256">
    <property type="protein sequence ID" value="KPI84473.1"/>
    <property type="molecule type" value="Genomic_DNA"/>
</dbReference>
<protein>
    <recommendedName>
        <fullName evidence="4">Ama1 protein</fullName>
    </recommendedName>
</protein>
<organism evidence="2 3">
    <name type="scientific">Leptomonas seymouri</name>
    <dbReference type="NCBI Taxonomy" id="5684"/>
    <lineage>
        <taxon>Eukaryota</taxon>
        <taxon>Discoba</taxon>
        <taxon>Euglenozoa</taxon>
        <taxon>Kinetoplastea</taxon>
        <taxon>Metakinetoplastina</taxon>
        <taxon>Trypanosomatida</taxon>
        <taxon>Trypanosomatidae</taxon>
        <taxon>Leishmaniinae</taxon>
        <taxon>Leptomonas</taxon>
    </lineage>
</organism>
<evidence type="ECO:0000313" key="2">
    <source>
        <dbReference type="EMBL" id="KPI84473.1"/>
    </source>
</evidence>